<reference evidence="2" key="1">
    <citation type="journal article" date="2013" name="Nature">
        <title>Draft genome of the wheat A-genome progenitor Triticum urartu.</title>
        <authorList>
            <person name="Ling H.Q."/>
            <person name="Zhao S."/>
            <person name="Liu D."/>
            <person name="Wang J."/>
            <person name="Sun H."/>
            <person name="Zhang C."/>
            <person name="Fan H."/>
            <person name="Li D."/>
            <person name="Dong L."/>
            <person name="Tao Y."/>
            <person name="Gao C."/>
            <person name="Wu H."/>
            <person name="Li Y."/>
            <person name="Cui Y."/>
            <person name="Guo X."/>
            <person name="Zheng S."/>
            <person name="Wang B."/>
            <person name="Yu K."/>
            <person name="Liang Q."/>
            <person name="Yang W."/>
            <person name="Lou X."/>
            <person name="Chen J."/>
            <person name="Feng M."/>
            <person name="Jian J."/>
            <person name="Zhang X."/>
            <person name="Luo G."/>
            <person name="Jiang Y."/>
            <person name="Liu J."/>
            <person name="Wang Z."/>
            <person name="Sha Y."/>
            <person name="Zhang B."/>
            <person name="Wu H."/>
            <person name="Tang D."/>
            <person name="Shen Q."/>
            <person name="Xue P."/>
            <person name="Zou S."/>
            <person name="Wang X."/>
            <person name="Liu X."/>
            <person name="Wang F."/>
            <person name="Yang Y."/>
            <person name="An X."/>
            <person name="Dong Z."/>
            <person name="Zhang K."/>
            <person name="Zhang X."/>
            <person name="Luo M.C."/>
            <person name="Dvorak J."/>
            <person name="Tong Y."/>
            <person name="Wang J."/>
            <person name="Yang H."/>
            <person name="Li Z."/>
            <person name="Wang D."/>
            <person name="Zhang A."/>
            <person name="Wang J."/>
        </authorList>
    </citation>
    <scope>NUCLEOTIDE SEQUENCE</scope>
    <source>
        <strain evidence="2">cv. G1812</strain>
    </source>
</reference>
<accession>A0A8R7UTK1</accession>
<evidence type="ECO:0000313" key="1">
    <source>
        <dbReference type="EnsemblPlants" id="TuG1812G0600001450.01.T01"/>
    </source>
</evidence>
<dbReference type="Proteomes" id="UP000015106">
    <property type="component" value="Chromosome 6"/>
</dbReference>
<dbReference type="Gramene" id="TuG1812G0600001450.01.T01">
    <property type="protein sequence ID" value="TuG1812G0600001450.01.T01"/>
    <property type="gene ID" value="TuG1812G0600001450.01"/>
</dbReference>
<proteinExistence type="predicted"/>
<evidence type="ECO:0000313" key="2">
    <source>
        <dbReference type="Proteomes" id="UP000015106"/>
    </source>
</evidence>
<sequence length="155" mass="16792">MEMEELNHALAAPHVSTLAEMTVQGFLLAAEREKKRQRDVLAGCTKQASAAAPAVDSSLHGLACSPAAPAAVLHCSASARHASPELPERPHNKLLKNLYSDKTVVVGILGAHRSEYRGRVRPLKSGHVHDVHTPSRFMVQIDLDQNLQLFVLPKG</sequence>
<keyword evidence="2" id="KW-1185">Reference proteome</keyword>
<name>A0A8R7UTK1_TRIUA</name>
<dbReference type="AlphaFoldDB" id="A0A8R7UTK1"/>
<organism evidence="1 2">
    <name type="scientific">Triticum urartu</name>
    <name type="common">Red wild einkorn</name>
    <name type="synonym">Crithodium urartu</name>
    <dbReference type="NCBI Taxonomy" id="4572"/>
    <lineage>
        <taxon>Eukaryota</taxon>
        <taxon>Viridiplantae</taxon>
        <taxon>Streptophyta</taxon>
        <taxon>Embryophyta</taxon>
        <taxon>Tracheophyta</taxon>
        <taxon>Spermatophyta</taxon>
        <taxon>Magnoliopsida</taxon>
        <taxon>Liliopsida</taxon>
        <taxon>Poales</taxon>
        <taxon>Poaceae</taxon>
        <taxon>BOP clade</taxon>
        <taxon>Pooideae</taxon>
        <taxon>Triticodae</taxon>
        <taxon>Triticeae</taxon>
        <taxon>Triticinae</taxon>
        <taxon>Triticum</taxon>
    </lineage>
</organism>
<reference evidence="1" key="2">
    <citation type="submission" date="2018-03" db="EMBL/GenBank/DDBJ databases">
        <title>The Triticum urartu genome reveals the dynamic nature of wheat genome evolution.</title>
        <authorList>
            <person name="Ling H."/>
            <person name="Ma B."/>
            <person name="Shi X."/>
            <person name="Liu H."/>
            <person name="Dong L."/>
            <person name="Sun H."/>
            <person name="Cao Y."/>
            <person name="Gao Q."/>
            <person name="Zheng S."/>
            <person name="Li Y."/>
            <person name="Yu Y."/>
            <person name="Du H."/>
            <person name="Qi M."/>
            <person name="Li Y."/>
            <person name="Yu H."/>
            <person name="Cui Y."/>
            <person name="Wang N."/>
            <person name="Chen C."/>
            <person name="Wu H."/>
            <person name="Zhao Y."/>
            <person name="Zhang J."/>
            <person name="Li Y."/>
            <person name="Zhou W."/>
            <person name="Zhang B."/>
            <person name="Hu W."/>
            <person name="Eijk M."/>
            <person name="Tang J."/>
            <person name="Witsenboer H."/>
            <person name="Zhao S."/>
            <person name="Li Z."/>
            <person name="Zhang A."/>
            <person name="Wang D."/>
            <person name="Liang C."/>
        </authorList>
    </citation>
    <scope>NUCLEOTIDE SEQUENCE [LARGE SCALE GENOMIC DNA]</scope>
    <source>
        <strain evidence="1">cv. G1812</strain>
    </source>
</reference>
<dbReference type="EnsemblPlants" id="TuG1812G0600001450.01.T01">
    <property type="protein sequence ID" value="TuG1812G0600001450.01.T01"/>
    <property type="gene ID" value="TuG1812G0600001450.01"/>
</dbReference>
<reference evidence="1" key="3">
    <citation type="submission" date="2022-06" db="UniProtKB">
        <authorList>
            <consortium name="EnsemblPlants"/>
        </authorList>
    </citation>
    <scope>IDENTIFICATION</scope>
</reference>
<protein>
    <submittedName>
        <fullName evidence="1">Uncharacterized protein</fullName>
    </submittedName>
</protein>